<proteinExistence type="inferred from homology"/>
<dbReference type="Proteomes" id="UP000076727">
    <property type="component" value="Unassembled WGS sequence"/>
</dbReference>
<dbReference type="PANTHER" id="PTHR16631:SF17">
    <property type="entry name" value="GLUCAN ENDO-1,3-BETA-GLUCOSIDASE BTGC"/>
    <property type="match status" value="1"/>
</dbReference>
<dbReference type="GO" id="GO:0005576">
    <property type="term" value="C:extracellular region"/>
    <property type="evidence" value="ECO:0007669"/>
    <property type="project" value="TreeGrafter"/>
</dbReference>
<dbReference type="InterPro" id="IPR000490">
    <property type="entry name" value="Glyco_hydro_17"/>
</dbReference>
<evidence type="ECO:0000256" key="12">
    <source>
        <dbReference type="ARBA" id="ARBA00023180"/>
    </source>
</evidence>
<accession>A0A165PA98</accession>
<evidence type="ECO:0000256" key="6">
    <source>
        <dbReference type="ARBA" id="ARBA00022475"/>
    </source>
</evidence>
<dbReference type="OrthoDB" id="68336at2759"/>
<evidence type="ECO:0000256" key="4">
    <source>
        <dbReference type="ARBA" id="ARBA00008773"/>
    </source>
</evidence>
<evidence type="ECO:0000256" key="1">
    <source>
        <dbReference type="ARBA" id="ARBA00000382"/>
    </source>
</evidence>
<dbReference type="SUPFAM" id="SSF51445">
    <property type="entry name" value="(Trans)glycosidases"/>
    <property type="match status" value="1"/>
</dbReference>
<evidence type="ECO:0000256" key="16">
    <source>
        <dbReference type="ARBA" id="ARBA00037649"/>
    </source>
</evidence>
<dbReference type="GO" id="GO:0005886">
    <property type="term" value="C:plasma membrane"/>
    <property type="evidence" value="ECO:0007669"/>
    <property type="project" value="UniProtKB-SubCell"/>
</dbReference>
<evidence type="ECO:0000256" key="13">
    <source>
        <dbReference type="ARBA" id="ARBA00023277"/>
    </source>
</evidence>
<dbReference type="GO" id="GO:0000272">
    <property type="term" value="P:polysaccharide catabolic process"/>
    <property type="evidence" value="ECO:0007669"/>
    <property type="project" value="UniProtKB-KW"/>
</dbReference>
<sequence>MRRRSKVIGSVVALAVLIAAGIVIGVVVSKHKSSSSSSSSKTTSGNSTTGYAVGPYGVVKQTNPNDPSTFIKDSALKQSFYGLAYTPDNSQLPNCGNSLAAVIEDIQLISQLTTRLRLYGADCNQSALVLEAIKQTKVNVTAWLAVYNVPTNATAYEEQRDKVLDAIKTYGTDHVGGVSVGNEFILDYMGANGGGTDPNDAVGDAGATLLISNITDMKTQLSSLGYSIPVGTSDAGAYFNDKVLESVDFALSNVHSWFANVSIDQAASWTYTFFEDDNVDVAKNLSNKPDFAIGETGWPTNSTTEAAMSDGPSIASEDNLQTFMNDFVCGSNQNGTEYFFFEFADEEWQRIEFGGVEGYWGLFHDNRTLKGITIPDC</sequence>
<dbReference type="AlphaFoldDB" id="A0A165PA98"/>
<keyword evidence="14" id="KW-0961">Cell wall biogenesis/degradation</keyword>
<dbReference type="EC" id="3.2.1.39" evidence="5"/>
<evidence type="ECO:0000256" key="5">
    <source>
        <dbReference type="ARBA" id="ARBA00012780"/>
    </source>
</evidence>
<comment type="function">
    <text evidence="16">Glucanases play a role in cell expansion during growth, in cell-cell fusion during mating, and in spore release during sporulation. This enzyme may be involved in beta-glucan degradation. Active on laminarin and lichenan.</text>
</comment>
<name>A0A165PA98_9APHY</name>
<keyword evidence="7" id="KW-0134">Cell wall</keyword>
<evidence type="ECO:0000256" key="14">
    <source>
        <dbReference type="ARBA" id="ARBA00023316"/>
    </source>
</evidence>
<evidence type="ECO:0000256" key="2">
    <source>
        <dbReference type="ARBA" id="ARBA00004191"/>
    </source>
</evidence>
<comment type="similarity">
    <text evidence="4 19">Belongs to the glycosyl hydrolase 17 family.</text>
</comment>
<organism evidence="20 21">
    <name type="scientific">Daedalea quercina L-15889</name>
    <dbReference type="NCBI Taxonomy" id="1314783"/>
    <lineage>
        <taxon>Eukaryota</taxon>
        <taxon>Fungi</taxon>
        <taxon>Dikarya</taxon>
        <taxon>Basidiomycota</taxon>
        <taxon>Agaricomycotina</taxon>
        <taxon>Agaricomycetes</taxon>
        <taxon>Polyporales</taxon>
        <taxon>Fomitopsis</taxon>
    </lineage>
</organism>
<dbReference type="PANTHER" id="PTHR16631">
    <property type="entry name" value="GLUCAN 1,3-BETA-GLUCOSIDASE"/>
    <property type="match status" value="1"/>
</dbReference>
<comment type="catalytic activity">
    <reaction evidence="1">
        <text>Hydrolysis of (1-&gt;3)-beta-D-glucosidic linkages in (1-&gt;3)-beta-D-glucans.</text>
        <dbReference type="EC" id="3.2.1.39"/>
    </reaction>
</comment>
<evidence type="ECO:0000256" key="3">
    <source>
        <dbReference type="ARBA" id="ARBA00004401"/>
    </source>
</evidence>
<keyword evidence="11" id="KW-0472">Membrane</keyword>
<evidence type="ECO:0000256" key="7">
    <source>
        <dbReference type="ARBA" id="ARBA00022512"/>
    </source>
</evidence>
<keyword evidence="21" id="KW-1185">Reference proteome</keyword>
<dbReference type="GO" id="GO:0042973">
    <property type="term" value="F:glucan endo-1,3-beta-D-glucosidase activity"/>
    <property type="evidence" value="ECO:0007669"/>
    <property type="project" value="UniProtKB-EC"/>
</dbReference>
<dbReference type="GO" id="GO:0009986">
    <property type="term" value="C:cell surface"/>
    <property type="evidence" value="ECO:0007669"/>
    <property type="project" value="TreeGrafter"/>
</dbReference>
<keyword evidence="9" id="KW-0732">Signal</keyword>
<dbReference type="Pfam" id="PF00332">
    <property type="entry name" value="Glyco_hydro_17"/>
    <property type="match status" value="1"/>
</dbReference>
<protein>
    <recommendedName>
        <fullName evidence="5">glucan endo-1,3-beta-D-glucosidase</fullName>
        <ecNumber evidence="5">3.2.1.39</ecNumber>
    </recommendedName>
    <alternativeName>
        <fullName evidence="18">Endo-1,3-beta-glucanase btgC</fullName>
    </alternativeName>
    <alternativeName>
        <fullName evidence="17">Laminarinase btgC</fullName>
    </alternativeName>
</protein>
<keyword evidence="10 20" id="KW-0378">Hydrolase</keyword>
<dbReference type="GO" id="GO:0009277">
    <property type="term" value="C:fungal-type cell wall"/>
    <property type="evidence" value="ECO:0007669"/>
    <property type="project" value="TreeGrafter"/>
</dbReference>
<keyword evidence="6" id="KW-1003">Cell membrane</keyword>
<comment type="subcellular location">
    <subcellularLocation>
        <location evidence="3">Cell membrane</location>
        <topology evidence="3">Single-pass type II membrane protein</topology>
    </subcellularLocation>
    <subcellularLocation>
        <location evidence="2">Secreted</location>
        <location evidence="2">Cell wall</location>
    </subcellularLocation>
</comment>
<dbReference type="STRING" id="1314783.A0A165PA98"/>
<evidence type="ECO:0000256" key="11">
    <source>
        <dbReference type="ARBA" id="ARBA00023136"/>
    </source>
</evidence>
<evidence type="ECO:0000256" key="18">
    <source>
        <dbReference type="ARBA" id="ARBA00043078"/>
    </source>
</evidence>
<reference evidence="20 21" key="1">
    <citation type="journal article" date="2016" name="Mol. Biol. Evol.">
        <title>Comparative Genomics of Early-Diverging Mushroom-Forming Fungi Provides Insights into the Origins of Lignocellulose Decay Capabilities.</title>
        <authorList>
            <person name="Nagy L.G."/>
            <person name="Riley R."/>
            <person name="Tritt A."/>
            <person name="Adam C."/>
            <person name="Daum C."/>
            <person name="Floudas D."/>
            <person name="Sun H."/>
            <person name="Yadav J.S."/>
            <person name="Pangilinan J."/>
            <person name="Larsson K.H."/>
            <person name="Matsuura K."/>
            <person name="Barry K."/>
            <person name="Labutti K."/>
            <person name="Kuo R."/>
            <person name="Ohm R.A."/>
            <person name="Bhattacharya S.S."/>
            <person name="Shirouzu T."/>
            <person name="Yoshinaga Y."/>
            <person name="Martin F.M."/>
            <person name="Grigoriev I.V."/>
            <person name="Hibbett D.S."/>
        </authorList>
    </citation>
    <scope>NUCLEOTIDE SEQUENCE [LARGE SCALE GENOMIC DNA]</scope>
    <source>
        <strain evidence="20 21">L-15889</strain>
    </source>
</reference>
<gene>
    <name evidence="20" type="ORF">DAEQUDRAFT_791946</name>
</gene>
<evidence type="ECO:0000256" key="9">
    <source>
        <dbReference type="ARBA" id="ARBA00022729"/>
    </source>
</evidence>
<keyword evidence="8" id="KW-0964">Secreted</keyword>
<evidence type="ECO:0000256" key="10">
    <source>
        <dbReference type="ARBA" id="ARBA00022801"/>
    </source>
</evidence>
<keyword evidence="12" id="KW-0325">Glycoprotein</keyword>
<dbReference type="GO" id="GO:0071555">
    <property type="term" value="P:cell wall organization"/>
    <property type="evidence" value="ECO:0007669"/>
    <property type="project" value="UniProtKB-KW"/>
</dbReference>
<keyword evidence="15" id="KW-0624">Polysaccharide degradation</keyword>
<dbReference type="InterPro" id="IPR050732">
    <property type="entry name" value="Beta-glucan_modifiers"/>
</dbReference>
<evidence type="ECO:0000313" key="20">
    <source>
        <dbReference type="EMBL" id="KZT67956.1"/>
    </source>
</evidence>
<evidence type="ECO:0000256" key="17">
    <source>
        <dbReference type="ARBA" id="ARBA00042373"/>
    </source>
</evidence>
<evidence type="ECO:0000256" key="19">
    <source>
        <dbReference type="RuleBase" id="RU004335"/>
    </source>
</evidence>
<dbReference type="EMBL" id="KV429071">
    <property type="protein sequence ID" value="KZT67956.1"/>
    <property type="molecule type" value="Genomic_DNA"/>
</dbReference>
<evidence type="ECO:0000256" key="8">
    <source>
        <dbReference type="ARBA" id="ARBA00022525"/>
    </source>
</evidence>
<evidence type="ECO:0000256" key="15">
    <source>
        <dbReference type="ARBA" id="ARBA00023326"/>
    </source>
</evidence>
<dbReference type="InterPro" id="IPR017853">
    <property type="entry name" value="GH"/>
</dbReference>
<dbReference type="Gene3D" id="3.20.20.80">
    <property type="entry name" value="Glycosidases"/>
    <property type="match status" value="2"/>
</dbReference>
<keyword evidence="13" id="KW-0119">Carbohydrate metabolism</keyword>
<evidence type="ECO:0000313" key="21">
    <source>
        <dbReference type="Proteomes" id="UP000076727"/>
    </source>
</evidence>